<proteinExistence type="predicted"/>
<name>A0A5D2RVF6_GOSTO</name>
<dbReference type="InterPro" id="IPR006580">
    <property type="entry name" value="Znf_TTF"/>
</dbReference>
<dbReference type="AlphaFoldDB" id="A0A5D2RVF6"/>
<sequence length="335" mass="39245">MKKYSPTKDAIYCFSCYLFSKHIVRHGTDAFTMKGFNNWKKVNDGKMCAFLNHVGQYPSSPHNNVEKSCQDLLNQSWHIDKNRGNFLEFITLLAFYNDKVFLDNAPRNAKYTSHMIQKEKMTIVLRYVDEKRFIKERLFDLVHVQDITAMNLKEEICIVLSWHCLDVICVHNFFSNLNFIVNIISASCKLHDLLQVAQVIEIANMLEINELETVKEIMGIIDIIYDWDNLLEVVKAFCEKRNIKVLDMDSPYVIKCAIKLLILSSALDHKDAYKSFNMESAFSAMKIIKTRLRNQMEDEFLTNNLIYIEREIVETFESDSIISDFVFFEKSRAQF</sequence>
<dbReference type="PANTHER" id="PTHR45749:SF37">
    <property type="entry name" value="OS05G0311600 PROTEIN"/>
    <property type="match status" value="1"/>
</dbReference>
<organism evidence="2 3">
    <name type="scientific">Gossypium tomentosum</name>
    <name type="common">Hawaiian cotton</name>
    <name type="synonym">Gossypium sandvicense</name>
    <dbReference type="NCBI Taxonomy" id="34277"/>
    <lineage>
        <taxon>Eukaryota</taxon>
        <taxon>Viridiplantae</taxon>
        <taxon>Streptophyta</taxon>
        <taxon>Embryophyta</taxon>
        <taxon>Tracheophyta</taxon>
        <taxon>Spermatophyta</taxon>
        <taxon>Magnoliopsida</taxon>
        <taxon>eudicotyledons</taxon>
        <taxon>Gunneridae</taxon>
        <taxon>Pentapetalae</taxon>
        <taxon>rosids</taxon>
        <taxon>malvids</taxon>
        <taxon>Malvales</taxon>
        <taxon>Malvaceae</taxon>
        <taxon>Malvoideae</taxon>
        <taxon>Gossypium</taxon>
    </lineage>
</organism>
<evidence type="ECO:0000259" key="1">
    <source>
        <dbReference type="SMART" id="SM00597"/>
    </source>
</evidence>
<reference evidence="2 3" key="1">
    <citation type="submission" date="2019-07" db="EMBL/GenBank/DDBJ databases">
        <title>WGS assembly of Gossypium tomentosum.</title>
        <authorList>
            <person name="Chen Z.J."/>
            <person name="Sreedasyam A."/>
            <person name="Ando A."/>
            <person name="Song Q."/>
            <person name="De L."/>
            <person name="Hulse-Kemp A."/>
            <person name="Ding M."/>
            <person name="Ye W."/>
            <person name="Kirkbride R."/>
            <person name="Jenkins J."/>
            <person name="Plott C."/>
            <person name="Lovell J."/>
            <person name="Lin Y.-M."/>
            <person name="Vaughn R."/>
            <person name="Liu B."/>
            <person name="Li W."/>
            <person name="Simpson S."/>
            <person name="Scheffler B."/>
            <person name="Saski C."/>
            <person name="Grover C."/>
            <person name="Hu G."/>
            <person name="Conover J."/>
            <person name="Carlson J."/>
            <person name="Shu S."/>
            <person name="Boston L."/>
            <person name="Williams M."/>
            <person name="Peterson D."/>
            <person name="Mcgee K."/>
            <person name="Jones D."/>
            <person name="Wendel J."/>
            <person name="Stelly D."/>
            <person name="Grimwood J."/>
            <person name="Schmutz J."/>
        </authorList>
    </citation>
    <scope>NUCLEOTIDE SEQUENCE [LARGE SCALE GENOMIC DNA]</scope>
    <source>
        <strain evidence="2">7179.01</strain>
    </source>
</reference>
<keyword evidence="3" id="KW-1185">Reference proteome</keyword>
<protein>
    <recommendedName>
        <fullName evidence="1">TTF-type domain-containing protein</fullName>
    </recommendedName>
</protein>
<dbReference type="SMART" id="SM00597">
    <property type="entry name" value="ZnF_TTF"/>
    <property type="match status" value="1"/>
</dbReference>
<gene>
    <name evidence="2" type="ORF">ES332_A01G200200v1</name>
</gene>
<feature type="domain" description="TTF-type" evidence="1">
    <location>
        <begin position="1"/>
        <end position="85"/>
    </location>
</feature>
<dbReference type="Proteomes" id="UP000322667">
    <property type="component" value="Chromosome A01"/>
</dbReference>
<dbReference type="EMBL" id="CM017610">
    <property type="protein sequence ID" value="TYI43910.1"/>
    <property type="molecule type" value="Genomic_DNA"/>
</dbReference>
<evidence type="ECO:0000313" key="2">
    <source>
        <dbReference type="EMBL" id="TYI43910.1"/>
    </source>
</evidence>
<accession>A0A5D2RVF6</accession>
<evidence type="ECO:0000313" key="3">
    <source>
        <dbReference type="Proteomes" id="UP000322667"/>
    </source>
</evidence>
<dbReference type="PANTHER" id="PTHR45749">
    <property type="match status" value="1"/>
</dbReference>